<organism evidence="1 2">
    <name type="scientific">Ciona intestinalis</name>
    <name type="common">Transparent sea squirt</name>
    <name type="synonym">Ascidia intestinalis</name>
    <dbReference type="NCBI Taxonomy" id="7719"/>
    <lineage>
        <taxon>Eukaryota</taxon>
        <taxon>Metazoa</taxon>
        <taxon>Chordata</taxon>
        <taxon>Tunicata</taxon>
        <taxon>Ascidiacea</taxon>
        <taxon>Phlebobranchia</taxon>
        <taxon>Cionidae</taxon>
        <taxon>Ciona</taxon>
    </lineage>
</organism>
<dbReference type="EMBL" id="EAAA01000610">
    <property type="status" value="NOT_ANNOTATED_CDS"/>
    <property type="molecule type" value="Genomic_DNA"/>
</dbReference>
<dbReference type="Proteomes" id="UP000008144">
    <property type="component" value="Chromosome 10"/>
</dbReference>
<name>H2XVU5_CIOIN</name>
<keyword evidence="2" id="KW-1185">Reference proteome</keyword>
<protein>
    <submittedName>
        <fullName evidence="1">Uncharacterized protein</fullName>
    </submittedName>
</protein>
<accession>H2XVU5</accession>
<sequence length="33" mass="3924">MQGFSFNFSHCLEMEAFCSSSFDLKYICYHTCF</sequence>
<reference evidence="1" key="4">
    <citation type="submission" date="2025-09" db="UniProtKB">
        <authorList>
            <consortium name="Ensembl"/>
        </authorList>
    </citation>
    <scope>IDENTIFICATION</scope>
</reference>
<dbReference type="Ensembl" id="ENSCINT00000030288.1">
    <property type="protein sequence ID" value="ENSCINP00000033779.1"/>
    <property type="gene ID" value="ENSCING00000019432.1"/>
</dbReference>
<reference evidence="2" key="1">
    <citation type="journal article" date="2002" name="Science">
        <title>The draft genome of Ciona intestinalis: insights into chordate and vertebrate origins.</title>
        <authorList>
            <person name="Dehal P."/>
            <person name="Satou Y."/>
            <person name="Campbell R.K."/>
            <person name="Chapman J."/>
            <person name="Degnan B."/>
            <person name="De Tomaso A."/>
            <person name="Davidson B."/>
            <person name="Di Gregorio A."/>
            <person name="Gelpke M."/>
            <person name="Goodstein D.M."/>
            <person name="Harafuji N."/>
            <person name="Hastings K.E."/>
            <person name="Ho I."/>
            <person name="Hotta K."/>
            <person name="Huang W."/>
            <person name="Kawashima T."/>
            <person name="Lemaire P."/>
            <person name="Martinez D."/>
            <person name="Meinertzhagen I.A."/>
            <person name="Necula S."/>
            <person name="Nonaka M."/>
            <person name="Putnam N."/>
            <person name="Rash S."/>
            <person name="Saiga H."/>
            <person name="Satake M."/>
            <person name="Terry A."/>
            <person name="Yamada L."/>
            <person name="Wang H.G."/>
            <person name="Awazu S."/>
            <person name="Azumi K."/>
            <person name="Boore J."/>
            <person name="Branno M."/>
            <person name="Chin-Bow S."/>
            <person name="DeSantis R."/>
            <person name="Doyle S."/>
            <person name="Francino P."/>
            <person name="Keys D.N."/>
            <person name="Haga S."/>
            <person name="Hayashi H."/>
            <person name="Hino K."/>
            <person name="Imai K.S."/>
            <person name="Inaba K."/>
            <person name="Kano S."/>
            <person name="Kobayashi K."/>
            <person name="Kobayashi M."/>
            <person name="Lee B.I."/>
            <person name="Makabe K.W."/>
            <person name="Manohar C."/>
            <person name="Matassi G."/>
            <person name="Medina M."/>
            <person name="Mochizuki Y."/>
            <person name="Mount S."/>
            <person name="Morishita T."/>
            <person name="Miura S."/>
            <person name="Nakayama A."/>
            <person name="Nishizaka S."/>
            <person name="Nomoto H."/>
            <person name="Ohta F."/>
            <person name="Oishi K."/>
            <person name="Rigoutsos I."/>
            <person name="Sano M."/>
            <person name="Sasaki A."/>
            <person name="Sasakura Y."/>
            <person name="Shoguchi E."/>
            <person name="Shin-i T."/>
            <person name="Spagnuolo A."/>
            <person name="Stainier D."/>
            <person name="Suzuki M.M."/>
            <person name="Tassy O."/>
            <person name="Takatori N."/>
            <person name="Tokuoka M."/>
            <person name="Yagi K."/>
            <person name="Yoshizaki F."/>
            <person name="Wada S."/>
            <person name="Zhang C."/>
            <person name="Hyatt P.D."/>
            <person name="Larimer F."/>
            <person name="Detter C."/>
            <person name="Doggett N."/>
            <person name="Glavina T."/>
            <person name="Hawkins T."/>
            <person name="Richardson P."/>
            <person name="Lucas S."/>
            <person name="Kohara Y."/>
            <person name="Levine M."/>
            <person name="Satoh N."/>
            <person name="Rokhsar D.S."/>
        </authorList>
    </citation>
    <scope>NUCLEOTIDE SEQUENCE [LARGE SCALE GENOMIC DNA]</scope>
</reference>
<reference evidence="1" key="3">
    <citation type="submission" date="2025-08" db="UniProtKB">
        <authorList>
            <consortium name="Ensembl"/>
        </authorList>
    </citation>
    <scope>IDENTIFICATION</scope>
</reference>
<evidence type="ECO:0000313" key="1">
    <source>
        <dbReference type="Ensembl" id="ENSCINP00000033779.1"/>
    </source>
</evidence>
<dbReference type="AlphaFoldDB" id="H2XVU5"/>
<evidence type="ECO:0000313" key="2">
    <source>
        <dbReference type="Proteomes" id="UP000008144"/>
    </source>
</evidence>
<proteinExistence type="predicted"/>
<dbReference type="InParanoid" id="H2XVU5"/>
<reference evidence="1" key="2">
    <citation type="journal article" date="2008" name="Genome Biol.">
        <title>Improved genome assembly and evidence-based global gene model set for the chordate Ciona intestinalis: new insight into intron and operon populations.</title>
        <authorList>
            <person name="Satou Y."/>
            <person name="Mineta K."/>
            <person name="Ogasawara M."/>
            <person name="Sasakura Y."/>
            <person name="Shoguchi E."/>
            <person name="Ueno K."/>
            <person name="Yamada L."/>
            <person name="Matsumoto J."/>
            <person name="Wasserscheid J."/>
            <person name="Dewar K."/>
            <person name="Wiley G.B."/>
            <person name="Macmil S.L."/>
            <person name="Roe B.A."/>
            <person name="Zeller R.W."/>
            <person name="Hastings K.E."/>
            <person name="Lemaire P."/>
            <person name="Lindquist E."/>
            <person name="Endo T."/>
            <person name="Hotta K."/>
            <person name="Inaba K."/>
        </authorList>
    </citation>
    <scope>NUCLEOTIDE SEQUENCE [LARGE SCALE GENOMIC DNA]</scope>
    <source>
        <strain evidence="1">wild type</strain>
    </source>
</reference>
<dbReference type="HOGENOM" id="CLU_3386969_0_0_1"/>